<evidence type="ECO:0000313" key="2">
    <source>
        <dbReference type="EMBL" id="KMQ85750.1"/>
    </source>
</evidence>
<keyword evidence="3" id="KW-1185">Reference proteome</keyword>
<proteinExistence type="predicted"/>
<organism evidence="2 3">
    <name type="scientific">Lasius niger</name>
    <name type="common">Black garden ant</name>
    <dbReference type="NCBI Taxonomy" id="67767"/>
    <lineage>
        <taxon>Eukaryota</taxon>
        <taxon>Metazoa</taxon>
        <taxon>Ecdysozoa</taxon>
        <taxon>Arthropoda</taxon>
        <taxon>Hexapoda</taxon>
        <taxon>Insecta</taxon>
        <taxon>Pterygota</taxon>
        <taxon>Neoptera</taxon>
        <taxon>Endopterygota</taxon>
        <taxon>Hymenoptera</taxon>
        <taxon>Apocrita</taxon>
        <taxon>Aculeata</taxon>
        <taxon>Formicoidea</taxon>
        <taxon>Formicidae</taxon>
        <taxon>Formicinae</taxon>
        <taxon>Lasius</taxon>
        <taxon>Lasius</taxon>
    </lineage>
</organism>
<feature type="transmembrane region" description="Helical" evidence="1">
    <location>
        <begin position="62"/>
        <end position="83"/>
    </location>
</feature>
<gene>
    <name evidence="2" type="ORF">RF55_15516</name>
</gene>
<keyword evidence="1" id="KW-1133">Transmembrane helix</keyword>
<keyword evidence="1" id="KW-0472">Membrane</keyword>
<accession>A0A0J7MZ67</accession>
<reference evidence="2 3" key="1">
    <citation type="submission" date="2015-04" db="EMBL/GenBank/DDBJ databases">
        <title>Lasius niger genome sequencing.</title>
        <authorList>
            <person name="Konorov E.A."/>
            <person name="Nikitin M.A."/>
            <person name="Kirill M.V."/>
            <person name="Chang P."/>
        </authorList>
    </citation>
    <scope>NUCLEOTIDE SEQUENCE [LARGE SCALE GENOMIC DNA]</scope>
    <source>
        <tissue evidence="2">Whole</tissue>
    </source>
</reference>
<dbReference type="PaxDb" id="67767-A0A0J7MZ67"/>
<dbReference type="Proteomes" id="UP000036403">
    <property type="component" value="Unassembled WGS sequence"/>
</dbReference>
<evidence type="ECO:0000313" key="3">
    <source>
        <dbReference type="Proteomes" id="UP000036403"/>
    </source>
</evidence>
<sequence>MKPRTLFLLRGNWSRQWDIREERAHEPVFVGLVHLSVLYFLVFALGRCAFSLYVVQGEGQKLYFSVAIPLHLSGVGGMPISCFF</sequence>
<dbReference type="AlphaFoldDB" id="A0A0J7MZ67"/>
<comment type="caution">
    <text evidence="2">The sequence shown here is derived from an EMBL/GenBank/DDBJ whole genome shotgun (WGS) entry which is preliminary data.</text>
</comment>
<evidence type="ECO:0000256" key="1">
    <source>
        <dbReference type="SAM" id="Phobius"/>
    </source>
</evidence>
<name>A0A0J7MZ67_LASNI</name>
<protein>
    <submittedName>
        <fullName evidence="2">Cyclase family protein</fullName>
    </submittedName>
</protein>
<dbReference type="EMBL" id="LBMM01013233">
    <property type="protein sequence ID" value="KMQ85750.1"/>
    <property type="molecule type" value="Genomic_DNA"/>
</dbReference>
<keyword evidence="1" id="KW-0812">Transmembrane</keyword>
<feature type="transmembrane region" description="Helical" evidence="1">
    <location>
        <begin position="28"/>
        <end position="56"/>
    </location>
</feature>